<feature type="compositionally biased region" description="Low complexity" evidence="1">
    <location>
        <begin position="1"/>
        <end position="21"/>
    </location>
</feature>
<dbReference type="Gene3D" id="3.40.525.10">
    <property type="entry name" value="CRAL-TRIO lipid binding domain"/>
    <property type="match status" value="1"/>
</dbReference>
<name>A0A9N8HSH0_9STRA</name>
<gene>
    <name evidence="2" type="ORF">SEMRO_1719_G293430.1</name>
</gene>
<comment type="caution">
    <text evidence="2">The sequence shown here is derived from an EMBL/GenBank/DDBJ whole genome shotgun (WGS) entry which is preliminary data.</text>
</comment>
<accession>A0A9N8HSH0</accession>
<keyword evidence="3" id="KW-1185">Reference proteome</keyword>
<dbReference type="EMBL" id="CAICTM010001717">
    <property type="protein sequence ID" value="CAB9525743.1"/>
    <property type="molecule type" value="Genomic_DNA"/>
</dbReference>
<protein>
    <recommendedName>
        <fullName evidence="4">CRAL-TRIO domain-containing protein</fullName>
    </recommendedName>
</protein>
<reference evidence="2" key="1">
    <citation type="submission" date="2020-06" db="EMBL/GenBank/DDBJ databases">
        <authorList>
            <consortium name="Plant Systems Biology data submission"/>
        </authorList>
    </citation>
    <scope>NUCLEOTIDE SEQUENCE</scope>
    <source>
        <strain evidence="2">D6</strain>
    </source>
</reference>
<evidence type="ECO:0000313" key="3">
    <source>
        <dbReference type="Proteomes" id="UP001153069"/>
    </source>
</evidence>
<organism evidence="2 3">
    <name type="scientific">Seminavis robusta</name>
    <dbReference type="NCBI Taxonomy" id="568900"/>
    <lineage>
        <taxon>Eukaryota</taxon>
        <taxon>Sar</taxon>
        <taxon>Stramenopiles</taxon>
        <taxon>Ochrophyta</taxon>
        <taxon>Bacillariophyta</taxon>
        <taxon>Bacillariophyceae</taxon>
        <taxon>Bacillariophycidae</taxon>
        <taxon>Naviculales</taxon>
        <taxon>Naviculaceae</taxon>
        <taxon>Seminavis</taxon>
    </lineage>
</organism>
<sequence length="344" mass="39274">MQSANNNNNNNNNDNDNGNGNLAIDLDWGLQEQRVQPNPVDPPGNNSHASDDQSNCKITNDNDGDKGRTCSGKKKKTEGIEQPPIDPSLFKISEQEKEWAIEIKDAIENLPDLDDLSDFMYVNLAISGKGSLEWAVDRAYKMQEVRQEYNIALTYEEGKRSLQRMTELLPNYFMSYDFDPHSGKCTLVMDAANPTIKVMRNPRSGDELCRAVHYMCYATFPSFESVRLGNIHIFECQGWQMSMNKVEIVKKIGHASHDAFPSNLITKFYHTSSMTNIFCSMAKKLLSKDVGDRWQFGCKSEAGRLDKFYMVPTPEAATQRVLNNWYKSLWIRMESEKTFKLDDE</sequence>
<dbReference type="AlphaFoldDB" id="A0A9N8HSH0"/>
<evidence type="ECO:0000256" key="1">
    <source>
        <dbReference type="SAM" id="MobiDB-lite"/>
    </source>
</evidence>
<feature type="region of interest" description="Disordered" evidence="1">
    <location>
        <begin position="1"/>
        <end position="86"/>
    </location>
</feature>
<dbReference type="InterPro" id="IPR036865">
    <property type="entry name" value="CRAL-TRIO_dom_sf"/>
</dbReference>
<evidence type="ECO:0008006" key="4">
    <source>
        <dbReference type="Google" id="ProtNLM"/>
    </source>
</evidence>
<dbReference type="Proteomes" id="UP001153069">
    <property type="component" value="Unassembled WGS sequence"/>
</dbReference>
<evidence type="ECO:0000313" key="2">
    <source>
        <dbReference type="EMBL" id="CAB9525743.1"/>
    </source>
</evidence>
<feature type="compositionally biased region" description="Polar residues" evidence="1">
    <location>
        <begin position="44"/>
        <end position="61"/>
    </location>
</feature>
<proteinExistence type="predicted"/>